<comment type="similarity">
    <text evidence="1">Belongs to the CoA-transferase III family.</text>
</comment>
<dbReference type="GO" id="GO:0016740">
    <property type="term" value="F:transferase activity"/>
    <property type="evidence" value="ECO:0007669"/>
    <property type="project" value="UniProtKB-KW"/>
</dbReference>
<dbReference type="AlphaFoldDB" id="A0A1S1NCR4"/>
<dbReference type="Gene3D" id="3.30.1540.10">
    <property type="entry name" value="formyl-coa transferase, domain 3"/>
    <property type="match status" value="1"/>
</dbReference>
<name>A0A1S1NCR4_9MYCO</name>
<evidence type="ECO:0000313" key="4">
    <source>
        <dbReference type="Proteomes" id="UP000179734"/>
    </source>
</evidence>
<organism evidence="3 4">
    <name type="scientific">Mycobacterium talmoniae</name>
    <dbReference type="NCBI Taxonomy" id="1858794"/>
    <lineage>
        <taxon>Bacteria</taxon>
        <taxon>Bacillati</taxon>
        <taxon>Actinomycetota</taxon>
        <taxon>Actinomycetes</taxon>
        <taxon>Mycobacteriales</taxon>
        <taxon>Mycobacteriaceae</taxon>
        <taxon>Mycobacterium</taxon>
    </lineage>
</organism>
<dbReference type="RefSeq" id="WP_071029026.1">
    <property type="nucleotide sequence ID" value="NZ_MLQM01000160.1"/>
</dbReference>
<evidence type="ECO:0000256" key="2">
    <source>
        <dbReference type="ARBA" id="ARBA00022679"/>
    </source>
</evidence>
<reference evidence="3 4" key="1">
    <citation type="submission" date="2016-10" db="EMBL/GenBank/DDBJ databases">
        <title>Genome sequence of Mycobacterium talmonii.</title>
        <authorList>
            <person name="Greninger A.L."/>
            <person name="Elliott B."/>
            <person name="Vasireddy S."/>
            <person name="Vasireddy R."/>
        </authorList>
    </citation>
    <scope>NUCLEOTIDE SEQUENCE [LARGE SCALE GENOMIC DNA]</scope>
    <source>
        <strain evidence="4">NE-TNMC-100812</strain>
    </source>
</reference>
<dbReference type="InterPro" id="IPR003673">
    <property type="entry name" value="CoA-Trfase_fam_III"/>
</dbReference>
<dbReference type="InterPro" id="IPR044855">
    <property type="entry name" value="CoA-Trfase_III_dom3_sf"/>
</dbReference>
<keyword evidence="4" id="KW-1185">Reference proteome</keyword>
<comment type="caution">
    <text evidence="3">The sequence shown here is derived from an EMBL/GenBank/DDBJ whole genome shotgun (WGS) entry which is preliminary data.</text>
</comment>
<protein>
    <submittedName>
        <fullName evidence="3">CoA transferase</fullName>
    </submittedName>
</protein>
<dbReference type="EMBL" id="MLQM01000160">
    <property type="protein sequence ID" value="OHU97588.1"/>
    <property type="molecule type" value="Genomic_DNA"/>
</dbReference>
<dbReference type="InterPro" id="IPR023606">
    <property type="entry name" value="CoA-Trfase_III_dom_1_sf"/>
</dbReference>
<accession>A0A1S1NCR4</accession>
<evidence type="ECO:0000313" key="3">
    <source>
        <dbReference type="EMBL" id="OHU97588.1"/>
    </source>
</evidence>
<dbReference type="SUPFAM" id="SSF89796">
    <property type="entry name" value="CoA-transferase family III (CaiB/BaiF)"/>
    <property type="match status" value="1"/>
</dbReference>
<gene>
    <name evidence="3" type="ORF">BKN37_21655</name>
</gene>
<dbReference type="PANTHER" id="PTHR48228">
    <property type="entry name" value="SUCCINYL-COA--D-CITRAMALATE COA-TRANSFERASE"/>
    <property type="match status" value="1"/>
</dbReference>
<dbReference type="Pfam" id="PF02515">
    <property type="entry name" value="CoA_transf_3"/>
    <property type="match status" value="1"/>
</dbReference>
<evidence type="ECO:0000256" key="1">
    <source>
        <dbReference type="ARBA" id="ARBA00008383"/>
    </source>
</evidence>
<sequence length="394" mass="42680">MLDGIRVLDLATLAAAPLAATYLGEFGADVIKIEQPGGGDPIRSWGNQRDDVGLMWKSVSRNKRSITCNLRVPEGQQLVRKLVEHADVVIANTRPQTLRKWGLDYPALRAVNDRIVMLHITGFGLTGPKSERPGFGTLGEAMSGFANITGEADGPPTLPPFMLADGVASLNGAYAVMMALYHRDVHGAPGQLIDINLIDPLARLLEQTLLGYDQLGLVPTRAGNRWDISAPRNTYRTADGRWLAMSGSSPALALRVFRAIGRADLVDDADFADPQRRLARAREVDQVVADWVATKTLEQAMAVFDAEQVAAAPVYDITDLVADEQLAHREVFVKVGDSELGAMTVQAPVPRFSDTAGRVAHLGPRLGEHNTEVYGELLHLTASDLDDLRARGVL</sequence>
<dbReference type="Gene3D" id="3.40.50.10540">
    <property type="entry name" value="Crotonobetainyl-coa:carnitine coa-transferase, domain 1"/>
    <property type="match status" value="1"/>
</dbReference>
<dbReference type="InterPro" id="IPR050509">
    <property type="entry name" value="CoA-transferase_III"/>
</dbReference>
<proteinExistence type="inferred from homology"/>
<dbReference type="PANTHER" id="PTHR48228:SF6">
    <property type="entry name" value="L-CARNITINE COA-TRANSFERASE"/>
    <property type="match status" value="1"/>
</dbReference>
<dbReference type="Proteomes" id="UP000179734">
    <property type="component" value="Unassembled WGS sequence"/>
</dbReference>
<keyword evidence="2 3" id="KW-0808">Transferase</keyword>